<evidence type="ECO:0000313" key="3">
    <source>
        <dbReference type="EMBL" id="CAF5202028.1"/>
    </source>
</evidence>
<comment type="caution">
    <text evidence="2">The sequence shown here is derived from an EMBL/GenBank/DDBJ whole genome shotgun (WGS) entry which is preliminary data.</text>
</comment>
<dbReference type="Proteomes" id="UP000676336">
    <property type="component" value="Unassembled WGS sequence"/>
</dbReference>
<protein>
    <submittedName>
        <fullName evidence="2">Uncharacterized protein</fullName>
    </submittedName>
</protein>
<dbReference type="EMBL" id="CAJOBI010333343">
    <property type="protein sequence ID" value="CAF5202028.1"/>
    <property type="molecule type" value="Genomic_DNA"/>
</dbReference>
<feature type="compositionally biased region" description="Low complexity" evidence="1">
    <location>
        <begin position="115"/>
        <end position="125"/>
    </location>
</feature>
<feature type="region of interest" description="Disordered" evidence="1">
    <location>
        <begin position="96"/>
        <end position="125"/>
    </location>
</feature>
<evidence type="ECO:0000313" key="2">
    <source>
        <dbReference type="EMBL" id="CAF5150706.1"/>
    </source>
</evidence>
<proteinExistence type="predicted"/>
<evidence type="ECO:0000256" key="1">
    <source>
        <dbReference type="SAM" id="MobiDB-lite"/>
    </source>
</evidence>
<dbReference type="Proteomes" id="UP000681967">
    <property type="component" value="Unassembled WGS sequence"/>
</dbReference>
<evidence type="ECO:0000313" key="4">
    <source>
        <dbReference type="Proteomes" id="UP000681967"/>
    </source>
</evidence>
<reference evidence="2" key="1">
    <citation type="submission" date="2021-02" db="EMBL/GenBank/DDBJ databases">
        <authorList>
            <person name="Nowell W R."/>
        </authorList>
    </citation>
    <scope>NUCLEOTIDE SEQUENCE</scope>
</reference>
<sequence length="125" mass="13929">MKPLLTHSYPPLTVTLPACLVPITRLLTTKEQRAFNRNENLFPTEMQSFDNHDNSTLTNNCRNSTPELIDMEFTCTNPLDHYSTVSNLKSNMHTDATSVNLRTDNNGDVSAHFTSSSSSSPSKPL</sequence>
<dbReference type="AlphaFoldDB" id="A0A8S3G301"/>
<dbReference type="EMBL" id="CAJOBH010257592">
    <property type="protein sequence ID" value="CAF5150706.1"/>
    <property type="molecule type" value="Genomic_DNA"/>
</dbReference>
<organism evidence="2 4">
    <name type="scientific">Rotaria magnacalcarata</name>
    <dbReference type="NCBI Taxonomy" id="392030"/>
    <lineage>
        <taxon>Eukaryota</taxon>
        <taxon>Metazoa</taxon>
        <taxon>Spiralia</taxon>
        <taxon>Gnathifera</taxon>
        <taxon>Rotifera</taxon>
        <taxon>Eurotatoria</taxon>
        <taxon>Bdelloidea</taxon>
        <taxon>Philodinida</taxon>
        <taxon>Philodinidae</taxon>
        <taxon>Rotaria</taxon>
    </lineage>
</organism>
<gene>
    <name evidence="2" type="ORF">BYL167_LOCUS72200</name>
    <name evidence="3" type="ORF">SMN809_LOCUS75797</name>
</gene>
<accession>A0A8S3G301</accession>
<feature type="compositionally biased region" description="Polar residues" evidence="1">
    <location>
        <begin position="96"/>
        <end position="114"/>
    </location>
</feature>
<name>A0A8S3G301_9BILA</name>